<evidence type="ECO:0000256" key="6">
    <source>
        <dbReference type="SAM" id="SignalP"/>
    </source>
</evidence>
<evidence type="ECO:0000313" key="9">
    <source>
        <dbReference type="Proteomes" id="UP000799764"/>
    </source>
</evidence>
<proteinExistence type="inferred from homology"/>
<keyword evidence="9" id="KW-1185">Reference proteome</keyword>
<dbReference type="InterPro" id="IPR036318">
    <property type="entry name" value="FAD-bd_PCMH-like_sf"/>
</dbReference>
<keyword evidence="4" id="KW-0274">FAD</keyword>
<comment type="caution">
    <text evidence="8">The sequence shown here is derived from an EMBL/GenBank/DDBJ whole genome shotgun (WGS) entry which is preliminary data.</text>
</comment>
<evidence type="ECO:0000256" key="2">
    <source>
        <dbReference type="ARBA" id="ARBA00005466"/>
    </source>
</evidence>
<dbReference type="SUPFAM" id="SSF56176">
    <property type="entry name" value="FAD-binding/transporter-associated domain-like"/>
    <property type="match status" value="1"/>
</dbReference>
<feature type="domain" description="FAD-binding PCMH-type" evidence="7">
    <location>
        <begin position="73"/>
        <end position="284"/>
    </location>
</feature>
<dbReference type="PANTHER" id="PTHR42973:SF39">
    <property type="entry name" value="FAD-BINDING PCMH-TYPE DOMAIN-CONTAINING PROTEIN"/>
    <property type="match status" value="1"/>
</dbReference>
<evidence type="ECO:0000256" key="4">
    <source>
        <dbReference type="ARBA" id="ARBA00022827"/>
    </source>
</evidence>
<comment type="cofactor">
    <cofactor evidence="1">
        <name>FAD</name>
        <dbReference type="ChEBI" id="CHEBI:57692"/>
    </cofactor>
</comment>
<dbReference type="Gene3D" id="3.30.465.10">
    <property type="match status" value="1"/>
</dbReference>
<evidence type="ECO:0000256" key="5">
    <source>
        <dbReference type="ARBA" id="ARBA00023002"/>
    </source>
</evidence>
<dbReference type="InterPro" id="IPR016166">
    <property type="entry name" value="FAD-bd_PCMH"/>
</dbReference>
<dbReference type="GO" id="GO:0071949">
    <property type="term" value="F:FAD binding"/>
    <property type="evidence" value="ECO:0007669"/>
    <property type="project" value="InterPro"/>
</dbReference>
<keyword evidence="5" id="KW-0560">Oxidoreductase</keyword>
<evidence type="ECO:0000313" key="8">
    <source>
        <dbReference type="EMBL" id="KAF2447677.1"/>
    </source>
</evidence>
<evidence type="ECO:0000256" key="1">
    <source>
        <dbReference type="ARBA" id="ARBA00001974"/>
    </source>
</evidence>
<dbReference type="EMBL" id="MU001496">
    <property type="protein sequence ID" value="KAF2447677.1"/>
    <property type="molecule type" value="Genomic_DNA"/>
</dbReference>
<organism evidence="8 9">
    <name type="scientific">Karstenula rhodostoma CBS 690.94</name>
    <dbReference type="NCBI Taxonomy" id="1392251"/>
    <lineage>
        <taxon>Eukaryota</taxon>
        <taxon>Fungi</taxon>
        <taxon>Dikarya</taxon>
        <taxon>Ascomycota</taxon>
        <taxon>Pezizomycotina</taxon>
        <taxon>Dothideomycetes</taxon>
        <taxon>Pleosporomycetidae</taxon>
        <taxon>Pleosporales</taxon>
        <taxon>Massarineae</taxon>
        <taxon>Didymosphaeriaceae</taxon>
        <taxon>Karstenula</taxon>
    </lineage>
</organism>
<dbReference type="OrthoDB" id="9983560at2759"/>
<accession>A0A9P4PP95</accession>
<sequence>MTRISLFTTLFAAVNYAVAAPWKGEVKKVDGATYQCKCYSDNSCWPTNADWIPLNKTVGGALQVAIPLGAPCHTSSENSTVNLYSEAACAEIKASWLNEQWLTDHPIASLWPLTPCTRGFYGRYVILAKTREHIKAGIDFARERNLRFGSLIINTHSFKDVKFLKTYSGPGNWTGSAAVVGAGVQGRELFRQAFAQKPPVVIVGGECPTVGWAGGYIQGGGHGPLTSIYGMGADSVLSFEAVTVDGEYVTADAKENPDLFWALKGGGPSTFAVVVSITVKTFPEIPTAGTIININNTHTNDSAVLANHYVDNGILHIAPLVGPKMDERKLNEPNQNSIVGGRLFTRKDMNDDADEVADAIIFASSNPTKDRIGFSVGHIVDPGHGVPYADNAINDKWRKSSSFVITNVIMSGLESWEEKKQLEDVQTNVIGKRFRDAGPDGATLLKIRNKWDPKGVLYTKTTPGTEDWDVLDQGTKLCKKAA</sequence>
<dbReference type="PANTHER" id="PTHR42973">
    <property type="entry name" value="BINDING OXIDOREDUCTASE, PUTATIVE (AFU_ORTHOLOGUE AFUA_1G17690)-RELATED"/>
    <property type="match status" value="1"/>
</dbReference>
<dbReference type="InterPro" id="IPR050416">
    <property type="entry name" value="FAD-linked_Oxidoreductase"/>
</dbReference>
<protein>
    <submittedName>
        <fullName evidence="8">FAD-binding domain-containing protein</fullName>
    </submittedName>
</protein>
<dbReference type="Proteomes" id="UP000799764">
    <property type="component" value="Unassembled WGS sequence"/>
</dbReference>
<dbReference type="AlphaFoldDB" id="A0A9P4PP95"/>
<dbReference type="PROSITE" id="PS51387">
    <property type="entry name" value="FAD_PCMH"/>
    <property type="match status" value="1"/>
</dbReference>
<dbReference type="InterPro" id="IPR006094">
    <property type="entry name" value="Oxid_FAD_bind_N"/>
</dbReference>
<comment type="similarity">
    <text evidence="2">Belongs to the oxygen-dependent FAD-linked oxidoreductase family.</text>
</comment>
<name>A0A9P4PP95_9PLEO</name>
<keyword evidence="6" id="KW-0732">Signal</keyword>
<feature type="signal peptide" evidence="6">
    <location>
        <begin position="1"/>
        <end position="19"/>
    </location>
</feature>
<gene>
    <name evidence="8" type="ORF">P171DRAFT_461857</name>
</gene>
<evidence type="ECO:0000259" key="7">
    <source>
        <dbReference type="PROSITE" id="PS51387"/>
    </source>
</evidence>
<dbReference type="InterPro" id="IPR016169">
    <property type="entry name" value="FAD-bd_PCMH_sub2"/>
</dbReference>
<feature type="chain" id="PRO_5040425343" evidence="6">
    <location>
        <begin position="20"/>
        <end position="482"/>
    </location>
</feature>
<keyword evidence="3" id="KW-0285">Flavoprotein</keyword>
<evidence type="ECO:0000256" key="3">
    <source>
        <dbReference type="ARBA" id="ARBA00022630"/>
    </source>
</evidence>
<dbReference type="GO" id="GO:0016491">
    <property type="term" value="F:oxidoreductase activity"/>
    <property type="evidence" value="ECO:0007669"/>
    <property type="project" value="UniProtKB-KW"/>
</dbReference>
<dbReference type="Pfam" id="PF01565">
    <property type="entry name" value="FAD_binding_4"/>
    <property type="match status" value="1"/>
</dbReference>
<reference evidence="8" key="1">
    <citation type="journal article" date="2020" name="Stud. Mycol.">
        <title>101 Dothideomycetes genomes: a test case for predicting lifestyles and emergence of pathogens.</title>
        <authorList>
            <person name="Haridas S."/>
            <person name="Albert R."/>
            <person name="Binder M."/>
            <person name="Bloem J."/>
            <person name="Labutti K."/>
            <person name="Salamov A."/>
            <person name="Andreopoulos B."/>
            <person name="Baker S."/>
            <person name="Barry K."/>
            <person name="Bills G."/>
            <person name="Bluhm B."/>
            <person name="Cannon C."/>
            <person name="Castanera R."/>
            <person name="Culley D."/>
            <person name="Daum C."/>
            <person name="Ezra D."/>
            <person name="Gonzalez J."/>
            <person name="Henrissat B."/>
            <person name="Kuo A."/>
            <person name="Liang C."/>
            <person name="Lipzen A."/>
            <person name="Lutzoni F."/>
            <person name="Magnuson J."/>
            <person name="Mondo S."/>
            <person name="Nolan M."/>
            <person name="Ohm R."/>
            <person name="Pangilinan J."/>
            <person name="Park H.-J."/>
            <person name="Ramirez L."/>
            <person name="Alfaro M."/>
            <person name="Sun H."/>
            <person name="Tritt A."/>
            <person name="Yoshinaga Y."/>
            <person name="Zwiers L.-H."/>
            <person name="Turgeon B."/>
            <person name="Goodwin S."/>
            <person name="Spatafora J."/>
            <person name="Crous P."/>
            <person name="Grigoriev I."/>
        </authorList>
    </citation>
    <scope>NUCLEOTIDE SEQUENCE</scope>
    <source>
        <strain evidence="8">CBS 690.94</strain>
    </source>
</reference>